<dbReference type="EMBL" id="JAQLOI010000001">
    <property type="protein sequence ID" value="MDB1122285.1"/>
    <property type="molecule type" value="Genomic_DNA"/>
</dbReference>
<protein>
    <recommendedName>
        <fullName evidence="2">Gamma-glutamylcyclotransferase family protein</fullName>
    </recommendedName>
</protein>
<organism evidence="4 5">
    <name type="scientific">Vibrio algarum</name>
    <dbReference type="NCBI Taxonomy" id="3020714"/>
    <lineage>
        <taxon>Bacteria</taxon>
        <taxon>Pseudomonadati</taxon>
        <taxon>Pseudomonadota</taxon>
        <taxon>Gammaproteobacteria</taxon>
        <taxon>Vibrionales</taxon>
        <taxon>Vibrionaceae</taxon>
        <taxon>Vibrio</taxon>
    </lineage>
</organism>
<dbReference type="RefSeq" id="WP_272131820.1">
    <property type="nucleotide sequence ID" value="NZ_JAQLOI010000001.1"/>
</dbReference>
<dbReference type="InterPro" id="IPR009288">
    <property type="entry name" value="AIG2-like_dom"/>
</dbReference>
<comment type="caution">
    <text evidence="4">The sequence shown here is derived from an EMBL/GenBank/DDBJ whole genome shotgun (WGS) entry which is preliminary data.</text>
</comment>
<feature type="domain" description="Gamma-glutamylcyclotransferase AIG2-like" evidence="3">
    <location>
        <begin position="5"/>
        <end position="112"/>
    </location>
</feature>
<proteinExistence type="inferred from homology"/>
<dbReference type="InterPro" id="IPR036568">
    <property type="entry name" value="GGCT-like_sf"/>
</dbReference>
<dbReference type="PANTHER" id="PTHR12510:SF4">
    <property type="entry name" value="GAMMA-GLUTAMYLAMINECYCLOTRANSFERASE"/>
    <property type="match status" value="1"/>
</dbReference>
<dbReference type="CDD" id="cd06661">
    <property type="entry name" value="GGCT_like"/>
    <property type="match status" value="1"/>
</dbReference>
<gene>
    <name evidence="4" type="ORF">PGX00_00385</name>
</gene>
<name>A0ABT4YL75_9VIBR</name>
<dbReference type="Proteomes" id="UP001210678">
    <property type="component" value="Unassembled WGS sequence"/>
</dbReference>
<evidence type="ECO:0000256" key="2">
    <source>
        <dbReference type="RuleBase" id="RU367036"/>
    </source>
</evidence>
<dbReference type="PANTHER" id="PTHR12510">
    <property type="entry name" value="TROPONIN C-AKIN-1 PROTEIN"/>
    <property type="match status" value="1"/>
</dbReference>
<evidence type="ECO:0000313" key="4">
    <source>
        <dbReference type="EMBL" id="MDB1122285.1"/>
    </source>
</evidence>
<comment type="similarity">
    <text evidence="1 2">Belongs to the gamma-glutamylcyclotransferase family.</text>
</comment>
<dbReference type="InterPro" id="IPR039126">
    <property type="entry name" value="GGACT"/>
</dbReference>
<dbReference type="SUPFAM" id="SSF110857">
    <property type="entry name" value="Gamma-glutamyl cyclotransferase-like"/>
    <property type="match status" value="1"/>
</dbReference>
<keyword evidence="5" id="KW-1185">Reference proteome</keyword>
<sequence length="116" mass="13427">MRHLVFVYGTLRKGEANHHLLNESEYLGIFETEPHYQLFNYGSYPGVTAGHCKVLGEVYSVNEQVLHSLDILENIPVDYVRDPIETPYGMAWIYIYQEGSQLDEAITSGNWLYRNQ</sequence>
<accession>A0ABT4YL75</accession>
<evidence type="ECO:0000313" key="5">
    <source>
        <dbReference type="Proteomes" id="UP001210678"/>
    </source>
</evidence>
<dbReference type="Pfam" id="PF06094">
    <property type="entry name" value="GGACT"/>
    <property type="match status" value="1"/>
</dbReference>
<dbReference type="Gene3D" id="3.10.490.10">
    <property type="entry name" value="Gamma-glutamyl cyclotransferase-like"/>
    <property type="match status" value="1"/>
</dbReference>
<dbReference type="InterPro" id="IPR013024">
    <property type="entry name" value="GGCT-like"/>
</dbReference>
<evidence type="ECO:0000259" key="3">
    <source>
        <dbReference type="Pfam" id="PF06094"/>
    </source>
</evidence>
<evidence type="ECO:0000256" key="1">
    <source>
        <dbReference type="ARBA" id="ARBA00008861"/>
    </source>
</evidence>
<reference evidence="4 5" key="1">
    <citation type="submission" date="2023-01" db="EMBL/GenBank/DDBJ databases">
        <title>Vibrio sp. KJ40-1 sp.nov, isolated from marine algae.</title>
        <authorList>
            <person name="Butt M."/>
            <person name="Kim J.M.J."/>
            <person name="Jeon C.O.C."/>
        </authorList>
    </citation>
    <scope>NUCLEOTIDE SEQUENCE [LARGE SCALE GENOMIC DNA]</scope>
    <source>
        <strain evidence="4 5">KJ40-1</strain>
    </source>
</reference>